<accession>G2YW02</accession>
<evidence type="ECO:0000313" key="2">
    <source>
        <dbReference type="Proteomes" id="UP000008177"/>
    </source>
</evidence>
<organism evidence="1 2">
    <name type="scientific">Botryotinia fuckeliana (strain T4)</name>
    <name type="common">Noble rot fungus</name>
    <name type="synonym">Botrytis cinerea</name>
    <dbReference type="NCBI Taxonomy" id="999810"/>
    <lineage>
        <taxon>Eukaryota</taxon>
        <taxon>Fungi</taxon>
        <taxon>Dikarya</taxon>
        <taxon>Ascomycota</taxon>
        <taxon>Pezizomycotina</taxon>
        <taxon>Leotiomycetes</taxon>
        <taxon>Helotiales</taxon>
        <taxon>Sclerotiniaceae</taxon>
        <taxon>Botrytis</taxon>
    </lineage>
</organism>
<dbReference type="InParanoid" id="G2YW02"/>
<protein>
    <submittedName>
        <fullName evidence="1">Uncharacterized protein</fullName>
    </submittedName>
</protein>
<name>G2YW02_BOTF4</name>
<evidence type="ECO:0000313" key="1">
    <source>
        <dbReference type="EMBL" id="CCD55800.1"/>
    </source>
</evidence>
<gene>
    <name evidence="1" type="ORF">BofuT4_uP153620.1</name>
</gene>
<dbReference type="HOGENOM" id="CLU_2497644_0_0_1"/>
<reference evidence="2" key="1">
    <citation type="journal article" date="2011" name="PLoS Genet.">
        <title>Genomic analysis of the necrotrophic fungal pathogens Sclerotinia sclerotiorum and Botrytis cinerea.</title>
        <authorList>
            <person name="Amselem J."/>
            <person name="Cuomo C.A."/>
            <person name="van Kan J.A."/>
            <person name="Viaud M."/>
            <person name="Benito E.P."/>
            <person name="Couloux A."/>
            <person name="Coutinho P.M."/>
            <person name="de Vries R.P."/>
            <person name="Dyer P.S."/>
            <person name="Fillinger S."/>
            <person name="Fournier E."/>
            <person name="Gout L."/>
            <person name="Hahn M."/>
            <person name="Kohn L."/>
            <person name="Lapalu N."/>
            <person name="Plummer K.M."/>
            <person name="Pradier J.M."/>
            <person name="Quevillon E."/>
            <person name="Sharon A."/>
            <person name="Simon A."/>
            <person name="ten Have A."/>
            <person name="Tudzynski B."/>
            <person name="Tudzynski P."/>
            <person name="Wincker P."/>
            <person name="Andrew M."/>
            <person name="Anthouard V."/>
            <person name="Beever R.E."/>
            <person name="Beffa R."/>
            <person name="Benoit I."/>
            <person name="Bouzid O."/>
            <person name="Brault B."/>
            <person name="Chen Z."/>
            <person name="Choquer M."/>
            <person name="Collemare J."/>
            <person name="Cotton P."/>
            <person name="Danchin E.G."/>
            <person name="Da Silva C."/>
            <person name="Gautier A."/>
            <person name="Giraud C."/>
            <person name="Giraud T."/>
            <person name="Gonzalez C."/>
            <person name="Grossetete S."/>
            <person name="Guldener U."/>
            <person name="Henrissat B."/>
            <person name="Howlett B.J."/>
            <person name="Kodira C."/>
            <person name="Kretschmer M."/>
            <person name="Lappartient A."/>
            <person name="Leroch M."/>
            <person name="Levis C."/>
            <person name="Mauceli E."/>
            <person name="Neuveglise C."/>
            <person name="Oeser B."/>
            <person name="Pearson M."/>
            <person name="Poulain J."/>
            <person name="Poussereau N."/>
            <person name="Quesneville H."/>
            <person name="Rascle C."/>
            <person name="Schumacher J."/>
            <person name="Segurens B."/>
            <person name="Sexton A."/>
            <person name="Silva E."/>
            <person name="Sirven C."/>
            <person name="Soanes D.M."/>
            <person name="Talbot N.J."/>
            <person name="Templeton M."/>
            <person name="Yandava C."/>
            <person name="Yarden O."/>
            <person name="Zeng Q."/>
            <person name="Rollins J.A."/>
            <person name="Lebrun M.H."/>
            <person name="Dickman M."/>
        </authorList>
    </citation>
    <scope>NUCLEOTIDE SEQUENCE [LARGE SCALE GENOMIC DNA]</scope>
    <source>
        <strain evidence="2">T4</strain>
    </source>
</reference>
<dbReference type="EMBL" id="FQ790357">
    <property type="protein sequence ID" value="CCD55800.1"/>
    <property type="molecule type" value="Genomic_DNA"/>
</dbReference>
<sequence length="86" mass="9224">MRTACSPHLQYLSLGMDRIIMGPFTPPASSEISGLQRGTVGSIIVSSMDDPGADVKYICFWSISLYGASSHIKESPGSPRPGFIFT</sequence>
<dbReference type="AlphaFoldDB" id="G2YW02"/>
<proteinExistence type="predicted"/>
<dbReference type="Proteomes" id="UP000008177">
    <property type="component" value="Unplaced contigs"/>
</dbReference>